<evidence type="ECO:0000313" key="6">
    <source>
        <dbReference type="Proteomes" id="UP000613401"/>
    </source>
</evidence>
<dbReference type="InterPro" id="IPR013149">
    <property type="entry name" value="ADH-like_C"/>
</dbReference>
<dbReference type="PANTHER" id="PTHR43205">
    <property type="entry name" value="PROSTAGLANDIN REDUCTASE"/>
    <property type="match status" value="1"/>
</dbReference>
<dbReference type="FunFam" id="3.40.50.720:FF:000121">
    <property type="entry name" value="Prostaglandin reductase 2"/>
    <property type="match status" value="1"/>
</dbReference>
<dbReference type="GO" id="GO:0016628">
    <property type="term" value="F:oxidoreductase activity, acting on the CH-CH group of donors, NAD or NADP as acceptor"/>
    <property type="evidence" value="ECO:0007669"/>
    <property type="project" value="InterPro"/>
</dbReference>
<reference evidence="5" key="1">
    <citation type="journal article" date="2020" name="Phytopathology">
        <title>Genome sequence and comparative analysis of Colletotrichum gloeosporioides isolated from Liriodendron leaves.</title>
        <authorList>
            <person name="Fu F.F."/>
            <person name="Hao Z."/>
            <person name="Wang P."/>
            <person name="Lu Y."/>
            <person name="Xue L.J."/>
            <person name="Wei G."/>
            <person name="Tian Y."/>
            <person name="Baishi H."/>
            <person name="Xu H."/>
            <person name="Shi J."/>
            <person name="Cheng T."/>
            <person name="Wang G."/>
            <person name="Yi Y."/>
            <person name="Chen J."/>
        </authorList>
    </citation>
    <scope>NUCLEOTIDE SEQUENCE</scope>
    <source>
        <strain evidence="5">Lc1</strain>
    </source>
</reference>
<dbReference type="CDD" id="cd05288">
    <property type="entry name" value="PGDH"/>
    <property type="match status" value="1"/>
</dbReference>
<dbReference type="InterPro" id="IPR011032">
    <property type="entry name" value="GroES-like_sf"/>
</dbReference>
<dbReference type="SUPFAM" id="SSF51735">
    <property type="entry name" value="NAD(P)-binding Rossmann-fold domains"/>
    <property type="match status" value="1"/>
</dbReference>
<feature type="domain" description="Enoyl reductase (ER)" evidence="4">
    <location>
        <begin position="49"/>
        <end position="372"/>
    </location>
</feature>
<evidence type="ECO:0000313" key="5">
    <source>
        <dbReference type="EMBL" id="KAF3801480.1"/>
    </source>
</evidence>
<keyword evidence="1" id="KW-0560">Oxidoreductase</keyword>
<dbReference type="SMART" id="SM00829">
    <property type="entry name" value="PKS_ER"/>
    <property type="match status" value="1"/>
</dbReference>
<protein>
    <recommendedName>
        <fullName evidence="2">Dehydrogenase FUB6</fullName>
    </recommendedName>
    <alternativeName>
        <fullName evidence="3">Fusaric acid biosynthesis protein 6</fullName>
    </alternativeName>
</protein>
<dbReference type="Gene3D" id="3.90.180.10">
    <property type="entry name" value="Medium-chain alcohol dehydrogenases, catalytic domain"/>
    <property type="match status" value="1"/>
</dbReference>
<dbReference type="Proteomes" id="UP000613401">
    <property type="component" value="Unassembled WGS sequence"/>
</dbReference>
<keyword evidence="6" id="KW-1185">Reference proteome</keyword>
<gene>
    <name evidence="5" type="ORF">GCG54_00014694</name>
</gene>
<proteinExistence type="predicted"/>
<dbReference type="RefSeq" id="XP_045260639.1">
    <property type="nucleotide sequence ID" value="XM_045414517.1"/>
</dbReference>
<accession>A0A8H4CCG1</accession>
<sequence length="376" mass="41505">MPILSSYDCKLISSTIYFASHIKLNMSTPRASKQWLLREKPFGEPILEGDKPTFVQSQVDIPPLKDGQVLLRTQYLSNDPAQRTWISPFASPERLYLAPVDVGAVMKSMGIAEVVESRSSDIPVGSLVSGNPGWTEYSIDDAKNVAIIEPQHDLPITHFLGALGLPGHTAYYALTQIVKAKKGEAIVISGAAGAVGTMAVQIAKKMIGCRKVIGIAGSDEKCRWVEKLGADICLNYKSDAFKQQLTKETEGFVEIYFDNVGGEILDFMLTRLAKFGRVAACGSISNYNRDGNAVGLKNYFEVIAMRLQITGFINLDWVEHLPEVRAILLEEWKKGTIVIADESEMVVDSSFEEIPRTWMMLYLGGNTGKLVTKLKY</sequence>
<evidence type="ECO:0000256" key="1">
    <source>
        <dbReference type="ARBA" id="ARBA00023002"/>
    </source>
</evidence>
<evidence type="ECO:0000256" key="2">
    <source>
        <dbReference type="ARBA" id="ARBA00069006"/>
    </source>
</evidence>
<dbReference type="Gene3D" id="3.40.50.720">
    <property type="entry name" value="NAD(P)-binding Rossmann-like Domain"/>
    <property type="match status" value="1"/>
</dbReference>
<dbReference type="Pfam" id="PF16884">
    <property type="entry name" value="ADH_N_2"/>
    <property type="match status" value="1"/>
</dbReference>
<dbReference type="Pfam" id="PF00107">
    <property type="entry name" value="ADH_zinc_N"/>
    <property type="match status" value="1"/>
</dbReference>
<dbReference type="InterPro" id="IPR020843">
    <property type="entry name" value="ER"/>
</dbReference>
<dbReference type="GeneID" id="69021803"/>
<organism evidence="5 6">
    <name type="scientific">Colletotrichum gloeosporioides</name>
    <name type="common">Anthracnose fungus</name>
    <name type="synonym">Glomerella cingulata</name>
    <dbReference type="NCBI Taxonomy" id="474922"/>
    <lineage>
        <taxon>Eukaryota</taxon>
        <taxon>Fungi</taxon>
        <taxon>Dikarya</taxon>
        <taxon>Ascomycota</taxon>
        <taxon>Pezizomycotina</taxon>
        <taxon>Sordariomycetes</taxon>
        <taxon>Hypocreomycetidae</taxon>
        <taxon>Glomerellales</taxon>
        <taxon>Glomerellaceae</taxon>
        <taxon>Colletotrichum</taxon>
        <taxon>Colletotrichum gloeosporioides species complex</taxon>
    </lineage>
</organism>
<dbReference type="AlphaFoldDB" id="A0A8H4CCG1"/>
<reference evidence="5" key="2">
    <citation type="submission" date="2020-03" db="EMBL/GenBank/DDBJ databases">
        <authorList>
            <person name="Fu F.-F."/>
            <person name="Chen J."/>
        </authorList>
    </citation>
    <scope>NUCLEOTIDE SEQUENCE</scope>
    <source>
        <strain evidence="5">Lc1</strain>
    </source>
</reference>
<dbReference type="InterPro" id="IPR045010">
    <property type="entry name" value="MDR_fam"/>
</dbReference>
<dbReference type="InterPro" id="IPR036291">
    <property type="entry name" value="NAD(P)-bd_dom_sf"/>
</dbReference>
<dbReference type="SUPFAM" id="SSF50129">
    <property type="entry name" value="GroES-like"/>
    <property type="match status" value="1"/>
</dbReference>
<evidence type="ECO:0000259" key="4">
    <source>
        <dbReference type="SMART" id="SM00829"/>
    </source>
</evidence>
<dbReference type="EMBL" id="WVTB01000066">
    <property type="protein sequence ID" value="KAF3801480.1"/>
    <property type="molecule type" value="Genomic_DNA"/>
</dbReference>
<dbReference type="InterPro" id="IPR041694">
    <property type="entry name" value="ADH_N_2"/>
</dbReference>
<dbReference type="PANTHER" id="PTHR43205:SF19">
    <property type="entry name" value="ENOYL REDUCTASE (ER) DOMAIN-CONTAINING PROTEIN"/>
    <property type="match status" value="1"/>
</dbReference>
<evidence type="ECO:0000256" key="3">
    <source>
        <dbReference type="ARBA" id="ARBA00083301"/>
    </source>
</evidence>
<name>A0A8H4CCG1_COLGL</name>
<comment type="caution">
    <text evidence="5">The sequence shown here is derived from an EMBL/GenBank/DDBJ whole genome shotgun (WGS) entry which is preliminary data.</text>
</comment>